<evidence type="ECO:0000313" key="3">
    <source>
        <dbReference type="EMBL" id="TEB18633.1"/>
    </source>
</evidence>
<feature type="compositionally biased region" description="Polar residues" evidence="1">
    <location>
        <begin position="243"/>
        <end position="259"/>
    </location>
</feature>
<dbReference type="InterPro" id="IPR046520">
    <property type="entry name" value="DUF6697"/>
</dbReference>
<accession>A0A4Y7SAQ5</accession>
<evidence type="ECO:0000313" key="4">
    <source>
        <dbReference type="Proteomes" id="UP000298030"/>
    </source>
</evidence>
<evidence type="ECO:0000256" key="1">
    <source>
        <dbReference type="SAM" id="MobiDB-lite"/>
    </source>
</evidence>
<organism evidence="3 4">
    <name type="scientific">Coprinellus micaceus</name>
    <name type="common">Glistening ink-cap mushroom</name>
    <name type="synonym">Coprinus micaceus</name>
    <dbReference type="NCBI Taxonomy" id="71717"/>
    <lineage>
        <taxon>Eukaryota</taxon>
        <taxon>Fungi</taxon>
        <taxon>Dikarya</taxon>
        <taxon>Basidiomycota</taxon>
        <taxon>Agaricomycotina</taxon>
        <taxon>Agaricomycetes</taxon>
        <taxon>Agaricomycetidae</taxon>
        <taxon>Agaricales</taxon>
        <taxon>Agaricineae</taxon>
        <taxon>Psathyrellaceae</taxon>
        <taxon>Coprinellus</taxon>
    </lineage>
</organism>
<feature type="region of interest" description="Disordered" evidence="1">
    <location>
        <begin position="238"/>
        <end position="271"/>
    </location>
</feature>
<gene>
    <name evidence="3" type="ORF">FA13DRAFT_1745477</name>
</gene>
<dbReference type="EMBL" id="QPFP01000239">
    <property type="protein sequence ID" value="TEB18633.1"/>
    <property type="molecule type" value="Genomic_DNA"/>
</dbReference>
<dbReference type="OrthoDB" id="3219211at2759"/>
<proteinExistence type="predicted"/>
<sequence length="416" mass="43056">MLATIPLPDNAPDMTLSPITLPPQATLHEFLNTAPSSLRTELGNYRVFHNTTTNWCPEREEHGFMYAPMFKCNTNPRAVTAHRWNTVDVIGRMAKPTECFYNNDGTWYYAGSYKSFLIDVISTKEWDQLSSETTSALIKETLAGALKIACVALQCVGFNLDIYHSISELATRFVQTKWKPVAMNSCASMSPSAGSTSSGVIGTPSISSTSNSFSGLSPHSGIGHLTFGPGLAGHSTLLPHPSSKLNSPLSSHAPSSGPCTPSLPGSGISTPGVSPIGSSIASGLGNAGLAAGSPAWNVTAAGLGTLGKPGAPGMINLDAASRLGLQLSNISLSPGGTGLGGMLQHHHGQHQQQMRAGYFATMSPVSTAESGQGNEENVPPPGHGVVGSECVTGLVSGIAIGSGRGCDPAKMKSGQK</sequence>
<keyword evidence="4" id="KW-1185">Reference proteome</keyword>
<feature type="domain" description="DUF6697" evidence="2">
    <location>
        <begin position="31"/>
        <end position="141"/>
    </location>
</feature>
<evidence type="ECO:0000259" key="2">
    <source>
        <dbReference type="Pfam" id="PF20411"/>
    </source>
</evidence>
<dbReference type="AlphaFoldDB" id="A0A4Y7SAQ5"/>
<reference evidence="3 4" key="1">
    <citation type="journal article" date="2019" name="Nat. Ecol. Evol.">
        <title>Megaphylogeny resolves global patterns of mushroom evolution.</title>
        <authorList>
            <person name="Varga T."/>
            <person name="Krizsan K."/>
            <person name="Foldi C."/>
            <person name="Dima B."/>
            <person name="Sanchez-Garcia M."/>
            <person name="Sanchez-Ramirez S."/>
            <person name="Szollosi G.J."/>
            <person name="Szarkandi J.G."/>
            <person name="Papp V."/>
            <person name="Albert L."/>
            <person name="Andreopoulos W."/>
            <person name="Angelini C."/>
            <person name="Antonin V."/>
            <person name="Barry K.W."/>
            <person name="Bougher N.L."/>
            <person name="Buchanan P."/>
            <person name="Buyck B."/>
            <person name="Bense V."/>
            <person name="Catcheside P."/>
            <person name="Chovatia M."/>
            <person name="Cooper J."/>
            <person name="Damon W."/>
            <person name="Desjardin D."/>
            <person name="Finy P."/>
            <person name="Geml J."/>
            <person name="Haridas S."/>
            <person name="Hughes K."/>
            <person name="Justo A."/>
            <person name="Karasinski D."/>
            <person name="Kautmanova I."/>
            <person name="Kiss B."/>
            <person name="Kocsube S."/>
            <person name="Kotiranta H."/>
            <person name="LaButti K.M."/>
            <person name="Lechner B.E."/>
            <person name="Liimatainen K."/>
            <person name="Lipzen A."/>
            <person name="Lukacs Z."/>
            <person name="Mihaltcheva S."/>
            <person name="Morgado L.N."/>
            <person name="Niskanen T."/>
            <person name="Noordeloos M.E."/>
            <person name="Ohm R.A."/>
            <person name="Ortiz-Santana B."/>
            <person name="Ovrebo C."/>
            <person name="Racz N."/>
            <person name="Riley R."/>
            <person name="Savchenko A."/>
            <person name="Shiryaev A."/>
            <person name="Soop K."/>
            <person name="Spirin V."/>
            <person name="Szebenyi C."/>
            <person name="Tomsovsky M."/>
            <person name="Tulloss R.E."/>
            <person name="Uehling J."/>
            <person name="Grigoriev I.V."/>
            <person name="Vagvolgyi C."/>
            <person name="Papp T."/>
            <person name="Martin F.M."/>
            <person name="Miettinen O."/>
            <person name="Hibbett D.S."/>
            <person name="Nagy L.G."/>
        </authorList>
    </citation>
    <scope>NUCLEOTIDE SEQUENCE [LARGE SCALE GENOMIC DNA]</scope>
    <source>
        <strain evidence="3 4">FP101781</strain>
    </source>
</reference>
<protein>
    <recommendedName>
        <fullName evidence="2">DUF6697 domain-containing protein</fullName>
    </recommendedName>
</protein>
<dbReference type="Proteomes" id="UP000298030">
    <property type="component" value="Unassembled WGS sequence"/>
</dbReference>
<comment type="caution">
    <text evidence="3">The sequence shown here is derived from an EMBL/GenBank/DDBJ whole genome shotgun (WGS) entry which is preliminary data.</text>
</comment>
<dbReference type="Pfam" id="PF20411">
    <property type="entry name" value="DUF6697"/>
    <property type="match status" value="1"/>
</dbReference>
<name>A0A4Y7SAQ5_COPMI</name>